<organism evidence="1 2">
    <name type="scientific">Methyloceanibacter marginalis</name>
    <dbReference type="NCBI Taxonomy" id="1774971"/>
    <lineage>
        <taxon>Bacteria</taxon>
        <taxon>Pseudomonadati</taxon>
        <taxon>Pseudomonadota</taxon>
        <taxon>Alphaproteobacteria</taxon>
        <taxon>Hyphomicrobiales</taxon>
        <taxon>Hyphomicrobiaceae</taxon>
        <taxon>Methyloceanibacter</taxon>
    </lineage>
</organism>
<dbReference type="EMBL" id="LPWD01000422">
    <property type="protein sequence ID" value="ODS01930.1"/>
    <property type="molecule type" value="Genomic_DNA"/>
</dbReference>
<sequence length="121" mass="13956">MESVRTMVRTLLIRLGIIAKPDLLARTVPDHPSPELMEPGVIYVVAGKGYRKWAFLRCPSDHDEIIQLSLMTSRRPRWRVNIDLIGRPTIHPSVRQLDGTYAHFWVKRGRVVWCVDSGRRA</sequence>
<dbReference type="Proteomes" id="UP000095042">
    <property type="component" value="Unassembled WGS sequence"/>
</dbReference>
<comment type="caution">
    <text evidence="1">The sequence shown here is derived from an EMBL/GenBank/DDBJ whole genome shotgun (WGS) entry which is preliminary data.</text>
</comment>
<name>A0A1E3W876_9HYPH</name>
<dbReference type="AlphaFoldDB" id="A0A1E3W876"/>
<dbReference type="InterPro" id="IPR045384">
    <property type="entry name" value="DUF6527"/>
</dbReference>
<proteinExistence type="predicted"/>
<accession>A0A1E3W876</accession>
<protein>
    <submittedName>
        <fullName evidence="1">Uncharacterized protein</fullName>
    </submittedName>
</protein>
<evidence type="ECO:0000313" key="1">
    <source>
        <dbReference type="EMBL" id="ODS01930.1"/>
    </source>
</evidence>
<dbReference type="OrthoDB" id="8256264at2"/>
<reference evidence="1 2" key="1">
    <citation type="journal article" date="2016" name="Environ. Microbiol.">
        <title>New Methyloceanibacter diversity from North Sea sediments includes methanotroph containing solely the soluble methane monooxygenase.</title>
        <authorList>
            <person name="Vekeman B."/>
            <person name="Kerckhof F.M."/>
            <person name="Cremers G."/>
            <person name="de Vos P."/>
            <person name="Vandamme P."/>
            <person name="Boon N."/>
            <person name="Op den Camp H.J."/>
            <person name="Heylen K."/>
        </authorList>
    </citation>
    <scope>NUCLEOTIDE SEQUENCE [LARGE SCALE GENOMIC DNA]</scope>
    <source>
        <strain evidence="1 2">R-67177</strain>
    </source>
</reference>
<dbReference type="Pfam" id="PF20137">
    <property type="entry name" value="BubE"/>
    <property type="match status" value="1"/>
</dbReference>
<gene>
    <name evidence="1" type="ORF">AUC71_02765</name>
</gene>
<keyword evidence="2" id="KW-1185">Reference proteome</keyword>
<dbReference type="RefSeq" id="WP_083238427.1">
    <property type="nucleotide sequence ID" value="NZ_LPWD01000422.1"/>
</dbReference>
<evidence type="ECO:0000313" key="2">
    <source>
        <dbReference type="Proteomes" id="UP000095042"/>
    </source>
</evidence>